<dbReference type="Proteomes" id="UP000501128">
    <property type="component" value="Chromosome"/>
</dbReference>
<evidence type="ECO:0008006" key="4">
    <source>
        <dbReference type="Google" id="ProtNLM"/>
    </source>
</evidence>
<dbReference type="AlphaFoldDB" id="A0A7L5DKV3"/>
<proteinExistence type="predicted"/>
<evidence type="ECO:0000313" key="2">
    <source>
        <dbReference type="EMBL" id="QJD78152.1"/>
    </source>
</evidence>
<gene>
    <name evidence="2" type="ORF">HH216_06735</name>
</gene>
<feature type="compositionally biased region" description="Basic and acidic residues" evidence="1">
    <location>
        <begin position="93"/>
        <end position="113"/>
    </location>
</feature>
<keyword evidence="3" id="KW-1185">Reference proteome</keyword>
<dbReference type="EMBL" id="CP051677">
    <property type="protein sequence ID" value="QJD78152.1"/>
    <property type="molecule type" value="Genomic_DNA"/>
</dbReference>
<organism evidence="2 3">
    <name type="scientific">Spirosoma rhododendri</name>
    <dbReference type="NCBI Taxonomy" id="2728024"/>
    <lineage>
        <taxon>Bacteria</taxon>
        <taxon>Pseudomonadati</taxon>
        <taxon>Bacteroidota</taxon>
        <taxon>Cytophagia</taxon>
        <taxon>Cytophagales</taxon>
        <taxon>Cytophagaceae</taxon>
        <taxon>Spirosoma</taxon>
    </lineage>
</organism>
<sequence length="496" mass="55225">MQELPDDQLDGLFRKSLEESEPPYDPAAWQTMQDKLNAHDKQQFWQRWLTRGLPVLLLLLLSTGIWLIADREPAVSTTAPIATSTSRLATVEQTDHKAHLTEESDAGRTRRSVEPLPTPTVSETSGEQSADQPKSTVVSGELPDKPALQRQSGTPTSVPSVAGKAQVARVRKPLSEPRSGVTRQTEFVGQSTRRVDMAQSQTARFYARPHARTADRTFTDQPTGRTVGETTVQTVGELPDADNAPADRFTAMVALLPSPLSVPSAKSARIDRDVEAPASTSSVSQPTVERIDKTTGLSIRMLVSPDLSTIGLTNFSRPGTNVGLMLEYQYQRWRIQAGALRSVKVYQATEPAGEYANMGQWSVKPSSIGGRCNMLDIPINLRYDIALLPRRNAMPPSRWFVSAGTTTYYMLREDYTYNYDNPADPKIKYRDWTTETGRYGFSQLNISGGYERAITRRLYWQVEPFLKVPLKGVGFYKVNLLSTGVFFSLRYSLQSH</sequence>
<evidence type="ECO:0000313" key="3">
    <source>
        <dbReference type="Proteomes" id="UP000501128"/>
    </source>
</evidence>
<accession>A0A7L5DKV3</accession>
<feature type="compositionally biased region" description="Polar residues" evidence="1">
    <location>
        <begin position="278"/>
        <end position="287"/>
    </location>
</feature>
<dbReference type="RefSeq" id="WP_169550094.1">
    <property type="nucleotide sequence ID" value="NZ_CP051677.1"/>
</dbReference>
<protein>
    <recommendedName>
        <fullName evidence="4">Outer membrane protein beta-barrel domain-containing protein</fullName>
    </recommendedName>
</protein>
<evidence type="ECO:0000256" key="1">
    <source>
        <dbReference type="SAM" id="MobiDB-lite"/>
    </source>
</evidence>
<name>A0A7L5DKV3_9BACT</name>
<feature type="region of interest" description="Disordered" evidence="1">
    <location>
        <begin position="267"/>
        <end position="287"/>
    </location>
</feature>
<reference evidence="2 3" key="1">
    <citation type="submission" date="2020-04" db="EMBL/GenBank/DDBJ databases">
        <title>Genome sequencing of novel species.</title>
        <authorList>
            <person name="Heo J."/>
            <person name="Kim S.-J."/>
            <person name="Kim J.-S."/>
            <person name="Hong S.-B."/>
            <person name="Kwon S.-W."/>
        </authorList>
    </citation>
    <scope>NUCLEOTIDE SEQUENCE [LARGE SCALE GENOMIC DNA]</scope>
    <source>
        <strain evidence="2 3">CJU-R4</strain>
    </source>
</reference>
<dbReference type="KEGG" id="srho:HH216_06735"/>
<feature type="region of interest" description="Disordered" evidence="1">
    <location>
        <begin position="84"/>
        <end position="190"/>
    </location>
</feature>
<feature type="compositionally biased region" description="Polar residues" evidence="1">
    <location>
        <begin position="149"/>
        <end position="159"/>
    </location>
</feature>
<feature type="region of interest" description="Disordered" evidence="1">
    <location>
        <begin position="205"/>
        <end position="226"/>
    </location>
</feature>
<feature type="compositionally biased region" description="Polar residues" evidence="1">
    <location>
        <begin position="119"/>
        <end position="138"/>
    </location>
</feature>
<feature type="compositionally biased region" description="Polar residues" evidence="1">
    <location>
        <begin position="181"/>
        <end position="190"/>
    </location>
</feature>